<feature type="region of interest" description="Disordered" evidence="1">
    <location>
        <begin position="1"/>
        <end position="24"/>
    </location>
</feature>
<evidence type="ECO:0000313" key="3">
    <source>
        <dbReference type="Proteomes" id="UP000006038"/>
    </source>
</evidence>
<keyword evidence="3" id="KW-1185">Reference proteome</keyword>
<dbReference type="Gramene" id="OB02G37480.1">
    <property type="protein sequence ID" value="OB02G37480.1"/>
    <property type="gene ID" value="OB02G37480"/>
</dbReference>
<sequence>MEGKSPDTQSWPDTTQTQPYDDGKLFADLTLPPMTNVWRSMVPPKTNVGNVLPYKNYYFLNVKKAKFPRSCKDRTRNNLLLFVIITSPFRHHLSHTSFQRRGSAAGHNQRAHQHQQWHGGCWHQHP</sequence>
<protein>
    <submittedName>
        <fullName evidence="2">Uncharacterized protein</fullName>
    </submittedName>
</protein>
<proteinExistence type="predicted"/>
<name>J3LGI1_ORYBR</name>
<evidence type="ECO:0000256" key="1">
    <source>
        <dbReference type="SAM" id="MobiDB-lite"/>
    </source>
</evidence>
<dbReference type="HOGENOM" id="CLU_1985013_0_0_1"/>
<feature type="region of interest" description="Disordered" evidence="1">
    <location>
        <begin position="103"/>
        <end position="126"/>
    </location>
</feature>
<dbReference type="Proteomes" id="UP000006038">
    <property type="component" value="Unassembled WGS sequence"/>
</dbReference>
<feature type="compositionally biased region" description="Polar residues" evidence="1">
    <location>
        <begin position="1"/>
        <end position="19"/>
    </location>
</feature>
<dbReference type="AlphaFoldDB" id="J3LGI1"/>
<dbReference type="EnsemblPlants" id="OB02G37480.1">
    <property type="protein sequence ID" value="OB02G37480.1"/>
    <property type="gene ID" value="OB02G37480"/>
</dbReference>
<reference evidence="2" key="1">
    <citation type="submission" date="2013-04" db="UniProtKB">
        <authorList>
            <consortium name="EnsemblPlants"/>
        </authorList>
    </citation>
    <scope>IDENTIFICATION</scope>
</reference>
<evidence type="ECO:0000313" key="2">
    <source>
        <dbReference type="EnsemblPlants" id="OB02G37480.1"/>
    </source>
</evidence>
<feature type="compositionally biased region" description="Low complexity" evidence="1">
    <location>
        <begin position="116"/>
        <end position="126"/>
    </location>
</feature>
<accession>J3LGI1</accession>
<organism evidence="2">
    <name type="scientific">Oryza brachyantha</name>
    <name type="common">malo sina</name>
    <dbReference type="NCBI Taxonomy" id="4533"/>
    <lineage>
        <taxon>Eukaryota</taxon>
        <taxon>Viridiplantae</taxon>
        <taxon>Streptophyta</taxon>
        <taxon>Embryophyta</taxon>
        <taxon>Tracheophyta</taxon>
        <taxon>Spermatophyta</taxon>
        <taxon>Magnoliopsida</taxon>
        <taxon>Liliopsida</taxon>
        <taxon>Poales</taxon>
        <taxon>Poaceae</taxon>
        <taxon>BOP clade</taxon>
        <taxon>Oryzoideae</taxon>
        <taxon>Oryzeae</taxon>
        <taxon>Oryzinae</taxon>
        <taxon>Oryza</taxon>
    </lineage>
</organism>